<accession>A0ABV7Y9J0</accession>
<evidence type="ECO:0000313" key="3">
    <source>
        <dbReference type="Proteomes" id="UP001595699"/>
    </source>
</evidence>
<name>A0ABV7Y9J0_9ACTN</name>
<evidence type="ECO:0008006" key="4">
    <source>
        <dbReference type="Google" id="ProtNLM"/>
    </source>
</evidence>
<dbReference type="Proteomes" id="UP001595699">
    <property type="component" value="Unassembled WGS sequence"/>
</dbReference>
<evidence type="ECO:0000256" key="1">
    <source>
        <dbReference type="SAM" id="MobiDB-lite"/>
    </source>
</evidence>
<gene>
    <name evidence="2" type="ORF">ACFOUW_07485</name>
</gene>
<reference evidence="3" key="1">
    <citation type="journal article" date="2019" name="Int. J. Syst. Evol. Microbiol.">
        <title>The Global Catalogue of Microorganisms (GCM) 10K type strain sequencing project: providing services to taxonomists for standard genome sequencing and annotation.</title>
        <authorList>
            <consortium name="The Broad Institute Genomics Platform"/>
            <consortium name="The Broad Institute Genome Sequencing Center for Infectious Disease"/>
            <person name="Wu L."/>
            <person name="Ma J."/>
        </authorList>
    </citation>
    <scope>NUCLEOTIDE SEQUENCE [LARGE SCALE GENOMIC DNA]</scope>
    <source>
        <strain evidence="3">CGMCC 4.7241</strain>
    </source>
</reference>
<feature type="compositionally biased region" description="Basic and acidic residues" evidence="1">
    <location>
        <begin position="1"/>
        <end position="12"/>
    </location>
</feature>
<dbReference type="EMBL" id="JBHRZH010000006">
    <property type="protein sequence ID" value="MFC3760675.1"/>
    <property type="molecule type" value="Genomic_DNA"/>
</dbReference>
<keyword evidence="3" id="KW-1185">Reference proteome</keyword>
<sequence length="68" mass="7320">MSDEQESRRPTVDDVDPEALAIHSMDDITRMHGDGDETERIASATGDVELVEEPADDVEDDGTGSSNS</sequence>
<feature type="region of interest" description="Disordered" evidence="1">
    <location>
        <begin position="1"/>
        <end position="20"/>
    </location>
</feature>
<organism evidence="2 3">
    <name type="scientific">Tenggerimyces flavus</name>
    <dbReference type="NCBI Taxonomy" id="1708749"/>
    <lineage>
        <taxon>Bacteria</taxon>
        <taxon>Bacillati</taxon>
        <taxon>Actinomycetota</taxon>
        <taxon>Actinomycetes</taxon>
        <taxon>Propionibacteriales</taxon>
        <taxon>Nocardioidaceae</taxon>
        <taxon>Tenggerimyces</taxon>
    </lineage>
</organism>
<feature type="compositionally biased region" description="Acidic residues" evidence="1">
    <location>
        <begin position="49"/>
        <end position="62"/>
    </location>
</feature>
<protein>
    <recommendedName>
        <fullName evidence="4">Multidrug transporter</fullName>
    </recommendedName>
</protein>
<comment type="caution">
    <text evidence="2">The sequence shown here is derived from an EMBL/GenBank/DDBJ whole genome shotgun (WGS) entry which is preliminary data.</text>
</comment>
<dbReference type="RefSeq" id="WP_205116916.1">
    <property type="nucleotide sequence ID" value="NZ_JAFBCM010000001.1"/>
</dbReference>
<feature type="region of interest" description="Disordered" evidence="1">
    <location>
        <begin position="44"/>
        <end position="68"/>
    </location>
</feature>
<proteinExistence type="predicted"/>
<evidence type="ECO:0000313" key="2">
    <source>
        <dbReference type="EMBL" id="MFC3760675.1"/>
    </source>
</evidence>